<dbReference type="Proteomes" id="UP000281245">
    <property type="component" value="Unassembled WGS sequence"/>
</dbReference>
<evidence type="ECO:0000256" key="2">
    <source>
        <dbReference type="SAM" id="SignalP"/>
    </source>
</evidence>
<name>A0A3M6W3R0_HORWE</name>
<accession>A0A3M6W3R0</accession>
<dbReference type="EMBL" id="QWIJ01001976">
    <property type="protein sequence ID" value="RMX72976.1"/>
    <property type="molecule type" value="Genomic_DNA"/>
</dbReference>
<dbReference type="VEuPathDB" id="FungiDB:BTJ68_09963"/>
<evidence type="ECO:0000256" key="1">
    <source>
        <dbReference type="SAM" id="MobiDB-lite"/>
    </source>
</evidence>
<organism evidence="3 4">
    <name type="scientific">Hortaea werneckii</name>
    <name type="common">Black yeast</name>
    <name type="synonym">Cladosporium werneckii</name>
    <dbReference type="NCBI Taxonomy" id="91943"/>
    <lineage>
        <taxon>Eukaryota</taxon>
        <taxon>Fungi</taxon>
        <taxon>Dikarya</taxon>
        <taxon>Ascomycota</taxon>
        <taxon>Pezizomycotina</taxon>
        <taxon>Dothideomycetes</taxon>
        <taxon>Dothideomycetidae</taxon>
        <taxon>Mycosphaerellales</taxon>
        <taxon>Teratosphaeriaceae</taxon>
        <taxon>Hortaea</taxon>
    </lineage>
</organism>
<feature type="compositionally biased region" description="Low complexity" evidence="1">
    <location>
        <begin position="138"/>
        <end position="184"/>
    </location>
</feature>
<proteinExistence type="predicted"/>
<feature type="compositionally biased region" description="Polar residues" evidence="1">
    <location>
        <begin position="216"/>
        <end position="225"/>
    </location>
</feature>
<feature type="chain" id="PRO_5017961605" description="Extracellular membrane protein CFEM domain-containing protein" evidence="2">
    <location>
        <begin position="16"/>
        <end position="291"/>
    </location>
</feature>
<dbReference type="OrthoDB" id="5427833at2759"/>
<comment type="caution">
    <text evidence="3">The sequence shown here is derived from an EMBL/GenBank/DDBJ whole genome shotgun (WGS) entry which is preliminary data.</text>
</comment>
<dbReference type="AlphaFoldDB" id="A0A3M6W3R0"/>
<evidence type="ECO:0000313" key="3">
    <source>
        <dbReference type="EMBL" id="RMX72976.1"/>
    </source>
</evidence>
<feature type="signal peptide" evidence="2">
    <location>
        <begin position="1"/>
        <end position="15"/>
    </location>
</feature>
<feature type="region of interest" description="Disordered" evidence="1">
    <location>
        <begin position="110"/>
        <end position="184"/>
    </location>
</feature>
<sequence length="291" mass="29656">MRALQLLSLPSFTLAVSLMDFQPGYPQKKMSSACQHVYTQQLAQCSASDWTQQDACSKECINYLNELTDDVISACSNQGIEGQNIIVAYLNRDGATSLCGNGKEVLNVGGSGSNTNAQSTSAQPQTTGQTSAMSTSETTLKATTRPDTTTDTMPTSITSTRAINSGSTESGTTNSVESSTISSVGSSVTQATSIASNSVMTAAPIPSSSSSPSSSLGLNFDTSAPPSHASFGPAPTASTSSSSSASGQYENDNSGGGSPFDTQGNVGNAANGIHIPASIAVFLVPFAVGWL</sequence>
<feature type="compositionally biased region" description="Polar residues" evidence="1">
    <location>
        <begin position="113"/>
        <end position="137"/>
    </location>
</feature>
<keyword evidence="2" id="KW-0732">Signal</keyword>
<reference evidence="3 4" key="1">
    <citation type="journal article" date="2018" name="BMC Genomics">
        <title>Genomic evidence for intraspecific hybridization in a clonal and extremely halotolerant yeast.</title>
        <authorList>
            <person name="Gostincar C."/>
            <person name="Stajich J.E."/>
            <person name="Zupancic J."/>
            <person name="Zalar P."/>
            <person name="Gunde-Cimerman N."/>
        </authorList>
    </citation>
    <scope>NUCLEOTIDE SEQUENCE [LARGE SCALE GENOMIC DNA]</scope>
    <source>
        <strain evidence="3 4">EXF-6656</strain>
    </source>
</reference>
<evidence type="ECO:0008006" key="5">
    <source>
        <dbReference type="Google" id="ProtNLM"/>
    </source>
</evidence>
<feature type="region of interest" description="Disordered" evidence="1">
    <location>
        <begin position="202"/>
        <end position="263"/>
    </location>
</feature>
<evidence type="ECO:0000313" key="4">
    <source>
        <dbReference type="Proteomes" id="UP000281245"/>
    </source>
</evidence>
<gene>
    <name evidence="3" type="ORF">D0869_14070</name>
</gene>
<feature type="compositionally biased region" description="Low complexity" evidence="1">
    <location>
        <begin position="206"/>
        <end position="215"/>
    </location>
</feature>
<feature type="compositionally biased region" description="Low complexity" evidence="1">
    <location>
        <begin position="229"/>
        <end position="247"/>
    </location>
</feature>
<protein>
    <recommendedName>
        <fullName evidence="5">Extracellular membrane protein CFEM domain-containing protein</fullName>
    </recommendedName>
</protein>